<dbReference type="InterPro" id="IPR005648">
    <property type="entry name" value="FlgD"/>
</dbReference>
<feature type="region of interest" description="Disordered" evidence="2">
    <location>
        <begin position="222"/>
        <end position="256"/>
    </location>
</feature>
<evidence type="ECO:0000256" key="2">
    <source>
        <dbReference type="SAM" id="MobiDB-lite"/>
    </source>
</evidence>
<evidence type="ECO:0000259" key="4">
    <source>
        <dbReference type="Pfam" id="PF13861"/>
    </source>
</evidence>
<evidence type="ECO:0000259" key="3">
    <source>
        <dbReference type="Pfam" id="PF13860"/>
    </source>
</evidence>
<gene>
    <name evidence="5" type="ORF">MNBD_NITROSPINAE02-224</name>
</gene>
<accession>A0A3B1CQ54</accession>
<dbReference type="AlphaFoldDB" id="A0A3B1CQ54"/>
<evidence type="ECO:0000256" key="1">
    <source>
        <dbReference type="ARBA" id="ARBA00022795"/>
    </source>
</evidence>
<keyword evidence="1" id="KW-1005">Bacterial flagellum biogenesis</keyword>
<dbReference type="InterPro" id="IPR025965">
    <property type="entry name" value="FlgD/Vpr_Ig-like"/>
</dbReference>
<evidence type="ECO:0000313" key="5">
    <source>
        <dbReference type="EMBL" id="VAX24810.1"/>
    </source>
</evidence>
<organism evidence="5">
    <name type="scientific">hydrothermal vent metagenome</name>
    <dbReference type="NCBI Taxonomy" id="652676"/>
    <lineage>
        <taxon>unclassified sequences</taxon>
        <taxon>metagenomes</taxon>
        <taxon>ecological metagenomes</taxon>
    </lineage>
</organism>
<keyword evidence="5" id="KW-0282">Flagellum</keyword>
<dbReference type="Pfam" id="PF13860">
    <property type="entry name" value="FlgD_ig"/>
    <property type="match status" value="1"/>
</dbReference>
<protein>
    <submittedName>
        <fullName evidence="5">Flagellar basal-body rod modification protein FlgD</fullName>
    </submittedName>
</protein>
<dbReference type="Pfam" id="PF03963">
    <property type="entry name" value="FlgD"/>
    <property type="match status" value="1"/>
</dbReference>
<keyword evidence="5" id="KW-0969">Cilium</keyword>
<feature type="compositionally biased region" description="Acidic residues" evidence="2">
    <location>
        <begin position="234"/>
        <end position="256"/>
    </location>
</feature>
<feature type="domain" description="FlgD/Vpr Ig-like" evidence="3">
    <location>
        <begin position="114"/>
        <end position="180"/>
    </location>
</feature>
<dbReference type="Gene3D" id="2.30.30.910">
    <property type="match status" value="1"/>
</dbReference>
<dbReference type="EMBL" id="UOGE01000097">
    <property type="protein sequence ID" value="VAX24810.1"/>
    <property type="molecule type" value="Genomic_DNA"/>
</dbReference>
<dbReference type="InterPro" id="IPR025963">
    <property type="entry name" value="FLgD_Tudor"/>
</dbReference>
<proteinExistence type="predicted"/>
<feature type="domain" description="FlgD Tudor-like" evidence="4">
    <location>
        <begin position="88"/>
        <end position="220"/>
    </location>
</feature>
<feature type="compositionally biased region" description="Low complexity" evidence="2">
    <location>
        <begin position="1"/>
        <end position="20"/>
    </location>
</feature>
<sequence length="256" mass="26878">MITTSPTSVTTTSAQSSGSTDNQPSPSELQKDDFLKLLVTQLKNQDPMNPVDNAEFTAQMAQFSSLEQLVNINETLGMLNATTANVNAGQAFGLIGKEVTVEGSNVHVKNGVGSDISFNLADSATEVEIQILDPSGNVVRTITVGAKIAGENSVAWDGLDSQGKPLPDGLYKYSVAAKDAGGNPIDVQTNTTGVVDAVSFENGVAYLHIGDLKFMLSEVKEVRDPTGSTQGDTDTAEDTTDEDDTTDDDTTENPAA</sequence>
<name>A0A3B1CQ54_9ZZZZ</name>
<reference evidence="5" key="1">
    <citation type="submission" date="2018-06" db="EMBL/GenBank/DDBJ databases">
        <authorList>
            <person name="Zhirakovskaya E."/>
        </authorList>
    </citation>
    <scope>NUCLEOTIDE SEQUENCE</scope>
</reference>
<dbReference type="Pfam" id="PF13861">
    <property type="entry name" value="FLgD_tudor"/>
    <property type="match status" value="1"/>
</dbReference>
<feature type="region of interest" description="Disordered" evidence="2">
    <location>
        <begin position="1"/>
        <end position="29"/>
    </location>
</feature>
<keyword evidence="5" id="KW-0966">Cell projection</keyword>
<dbReference type="GO" id="GO:0044781">
    <property type="term" value="P:bacterial-type flagellum organization"/>
    <property type="evidence" value="ECO:0007669"/>
    <property type="project" value="UniProtKB-KW"/>
</dbReference>
<dbReference type="Gene3D" id="2.60.40.4070">
    <property type="match status" value="1"/>
</dbReference>